<keyword evidence="2" id="KW-1185">Reference proteome</keyword>
<evidence type="ECO:0000313" key="2">
    <source>
        <dbReference type="Proteomes" id="UP000636793"/>
    </source>
</evidence>
<accession>A0A916T1W3</accession>
<dbReference type="InterPro" id="IPR027417">
    <property type="entry name" value="P-loop_NTPase"/>
</dbReference>
<reference evidence="1" key="2">
    <citation type="submission" date="2020-09" db="EMBL/GenBank/DDBJ databases">
        <authorList>
            <person name="Sun Q."/>
            <person name="Zhou Y."/>
        </authorList>
    </citation>
    <scope>NUCLEOTIDE SEQUENCE</scope>
    <source>
        <strain evidence="1">CGMCC 1.15085</strain>
    </source>
</reference>
<sequence>MLIWINGAFGAGKTQTAHELQRRVEDAHVADPELLGYALHKMLPAHERGDFQDIPQWRSGIVDTLQQAERAARGPVIVPMTIVRDDYFDEIVGGLRGRGVDVRHFALSATPETLKSRLRSRLSTIVGFEDTFALSNIDRCVAALRGDRYATHVPTDDLSIDQVVERIAADAGLPLTGARMRPARYQVRRLAVGIRHIRL</sequence>
<name>A0A916T1W3_9MICO</name>
<proteinExistence type="predicted"/>
<dbReference type="Proteomes" id="UP000636793">
    <property type="component" value="Unassembled WGS sequence"/>
</dbReference>
<reference evidence="1" key="1">
    <citation type="journal article" date="2014" name="Int. J. Syst. Evol. Microbiol.">
        <title>Complete genome sequence of Corynebacterium casei LMG S-19264T (=DSM 44701T), isolated from a smear-ripened cheese.</title>
        <authorList>
            <consortium name="US DOE Joint Genome Institute (JGI-PGF)"/>
            <person name="Walter F."/>
            <person name="Albersmeier A."/>
            <person name="Kalinowski J."/>
            <person name="Ruckert C."/>
        </authorList>
    </citation>
    <scope>NUCLEOTIDE SEQUENCE</scope>
    <source>
        <strain evidence="1">CGMCC 1.15085</strain>
    </source>
</reference>
<dbReference type="RefSeq" id="WP_188836722.1">
    <property type="nucleotide sequence ID" value="NZ_BMHI01000003.1"/>
</dbReference>
<protein>
    <submittedName>
        <fullName evidence="1">Tunicamycin resistance protein</fullName>
    </submittedName>
</protein>
<dbReference type="SUPFAM" id="SSF52540">
    <property type="entry name" value="P-loop containing nucleoside triphosphate hydrolases"/>
    <property type="match status" value="1"/>
</dbReference>
<dbReference type="EMBL" id="BMHI01000003">
    <property type="protein sequence ID" value="GGB28427.1"/>
    <property type="molecule type" value="Genomic_DNA"/>
</dbReference>
<dbReference type="Pfam" id="PF13671">
    <property type="entry name" value="AAA_33"/>
    <property type="match status" value="1"/>
</dbReference>
<comment type="caution">
    <text evidence="1">The sequence shown here is derived from an EMBL/GenBank/DDBJ whole genome shotgun (WGS) entry which is preliminary data.</text>
</comment>
<organism evidence="1 2">
    <name type="scientific">Flexivirga endophytica</name>
    <dbReference type="NCBI Taxonomy" id="1849103"/>
    <lineage>
        <taxon>Bacteria</taxon>
        <taxon>Bacillati</taxon>
        <taxon>Actinomycetota</taxon>
        <taxon>Actinomycetes</taxon>
        <taxon>Micrococcales</taxon>
        <taxon>Dermacoccaceae</taxon>
        <taxon>Flexivirga</taxon>
    </lineage>
</organism>
<evidence type="ECO:0000313" key="1">
    <source>
        <dbReference type="EMBL" id="GGB28427.1"/>
    </source>
</evidence>
<dbReference type="AlphaFoldDB" id="A0A916T1W3"/>
<dbReference type="Gene3D" id="3.40.50.300">
    <property type="entry name" value="P-loop containing nucleotide triphosphate hydrolases"/>
    <property type="match status" value="1"/>
</dbReference>
<gene>
    <name evidence="1" type="primary">tmrB</name>
    <name evidence="1" type="ORF">GCM10011492_18320</name>
</gene>